<keyword evidence="2" id="KW-1185">Reference proteome</keyword>
<evidence type="ECO:0000313" key="1">
    <source>
        <dbReference type="EMBL" id="PAX51878.1"/>
    </source>
</evidence>
<comment type="caution">
    <text evidence="1">The sequence shown here is derived from an EMBL/GenBank/DDBJ whole genome shotgun (WGS) entry which is preliminary data.</text>
</comment>
<reference evidence="1 2" key="1">
    <citation type="submission" date="2017-08" db="EMBL/GenBank/DDBJ databases">
        <title>Draft genome sequence of filamentous cyanobacterium Calothrix elsteri CCALA 953.</title>
        <authorList>
            <person name="Gagunashvili A.N."/>
            <person name="Elster J."/>
            <person name="Andresson O.S."/>
        </authorList>
    </citation>
    <scope>NUCLEOTIDE SEQUENCE [LARGE SCALE GENOMIC DNA]</scope>
    <source>
        <strain evidence="1 2">CCALA 953</strain>
    </source>
</reference>
<proteinExistence type="predicted"/>
<protein>
    <submittedName>
        <fullName evidence="1">Uncharacterized protein</fullName>
    </submittedName>
</protein>
<dbReference type="AlphaFoldDB" id="A0A2A2TDZ6"/>
<dbReference type="Proteomes" id="UP000218238">
    <property type="component" value="Unassembled WGS sequence"/>
</dbReference>
<dbReference type="OrthoDB" id="517056at2"/>
<dbReference type="EMBL" id="NTFS01000318">
    <property type="protein sequence ID" value="PAX51878.1"/>
    <property type="molecule type" value="Genomic_DNA"/>
</dbReference>
<name>A0A2A2TDZ6_9CYAN</name>
<gene>
    <name evidence="1" type="ORF">CK510_22405</name>
</gene>
<sequence>MRHLWSIVEETQTNILLGFSDTELVHQLLRQLEFRGLLDTEESNIVSAYLYSRLLLIRDLAKARLA</sequence>
<organism evidence="1 2">
    <name type="scientific">Brunnivagina elsteri CCALA 953</name>
    <dbReference type="NCBI Taxonomy" id="987040"/>
    <lineage>
        <taxon>Bacteria</taxon>
        <taxon>Bacillati</taxon>
        <taxon>Cyanobacteriota</taxon>
        <taxon>Cyanophyceae</taxon>
        <taxon>Nostocales</taxon>
        <taxon>Calotrichaceae</taxon>
        <taxon>Brunnivagina</taxon>
    </lineage>
</organism>
<accession>A0A2A2TDZ6</accession>
<evidence type="ECO:0000313" key="2">
    <source>
        <dbReference type="Proteomes" id="UP000218238"/>
    </source>
</evidence>